<comment type="caution">
    <text evidence="2">The sequence shown here is derived from an EMBL/GenBank/DDBJ whole genome shotgun (WGS) entry which is preliminary data.</text>
</comment>
<feature type="region of interest" description="Disordered" evidence="1">
    <location>
        <begin position="54"/>
        <end position="123"/>
    </location>
</feature>
<dbReference type="AlphaFoldDB" id="A0A3L6F985"/>
<evidence type="ECO:0000313" key="3">
    <source>
        <dbReference type="Proteomes" id="UP000251960"/>
    </source>
</evidence>
<dbReference type="Proteomes" id="UP000251960">
    <property type="component" value="Chromosome 4"/>
</dbReference>
<gene>
    <name evidence="2" type="ORF">Zm00014a_006422</name>
</gene>
<name>A0A3L6F985_MAIZE</name>
<organism evidence="2 3">
    <name type="scientific">Zea mays</name>
    <name type="common">Maize</name>
    <dbReference type="NCBI Taxonomy" id="4577"/>
    <lineage>
        <taxon>Eukaryota</taxon>
        <taxon>Viridiplantae</taxon>
        <taxon>Streptophyta</taxon>
        <taxon>Embryophyta</taxon>
        <taxon>Tracheophyta</taxon>
        <taxon>Spermatophyta</taxon>
        <taxon>Magnoliopsida</taxon>
        <taxon>Liliopsida</taxon>
        <taxon>Poales</taxon>
        <taxon>Poaceae</taxon>
        <taxon>PACMAD clade</taxon>
        <taxon>Panicoideae</taxon>
        <taxon>Andropogonodae</taxon>
        <taxon>Andropogoneae</taxon>
        <taxon>Tripsacinae</taxon>
        <taxon>Zea</taxon>
    </lineage>
</organism>
<evidence type="ECO:0000313" key="2">
    <source>
        <dbReference type="EMBL" id="PWZ28147.1"/>
    </source>
</evidence>
<protein>
    <submittedName>
        <fullName evidence="2">Uncharacterized protein</fullName>
    </submittedName>
</protein>
<dbReference type="EMBL" id="NCVQ01000005">
    <property type="protein sequence ID" value="PWZ28147.1"/>
    <property type="molecule type" value="Genomic_DNA"/>
</dbReference>
<evidence type="ECO:0000256" key="1">
    <source>
        <dbReference type="SAM" id="MobiDB-lite"/>
    </source>
</evidence>
<reference evidence="2 3" key="1">
    <citation type="journal article" date="2018" name="Nat. Genet.">
        <title>Extensive intraspecific gene order and gene structural variations between Mo17 and other maize genomes.</title>
        <authorList>
            <person name="Sun S."/>
            <person name="Zhou Y."/>
            <person name="Chen J."/>
            <person name="Shi J."/>
            <person name="Zhao H."/>
            <person name="Zhao H."/>
            <person name="Song W."/>
            <person name="Zhang M."/>
            <person name="Cui Y."/>
            <person name="Dong X."/>
            <person name="Liu H."/>
            <person name="Ma X."/>
            <person name="Jiao Y."/>
            <person name="Wang B."/>
            <person name="Wei X."/>
            <person name="Stein J.C."/>
            <person name="Glaubitz J.C."/>
            <person name="Lu F."/>
            <person name="Yu G."/>
            <person name="Liang C."/>
            <person name="Fengler K."/>
            <person name="Li B."/>
            <person name="Rafalski A."/>
            <person name="Schnable P.S."/>
            <person name="Ware D.H."/>
            <person name="Buckler E.S."/>
            <person name="Lai J."/>
        </authorList>
    </citation>
    <scope>NUCLEOTIDE SEQUENCE [LARGE SCALE GENOMIC DNA]</scope>
    <source>
        <strain evidence="3">cv. Missouri 17</strain>
        <tissue evidence="2">Seedling</tissue>
    </source>
</reference>
<proteinExistence type="predicted"/>
<accession>A0A3L6F985</accession>
<feature type="compositionally biased region" description="Acidic residues" evidence="1">
    <location>
        <begin position="99"/>
        <end position="109"/>
    </location>
</feature>
<sequence>MAGAGHGPPMDNELLVWFQGEATTTFGADWMSKGSSHVVATPLTTIGEQRTIEGSSHVAFTRRKGGRAPCSPPVATRSLDVNLTDNSGSDDRSGTDDASASDDESGFGDEELRRKAIGLARSV</sequence>